<dbReference type="PROSITE" id="PS50113">
    <property type="entry name" value="PAC"/>
    <property type="match status" value="1"/>
</dbReference>
<keyword evidence="7" id="KW-0067">ATP-binding</keyword>
<feature type="domain" description="PAS" evidence="12">
    <location>
        <begin position="117"/>
        <end position="187"/>
    </location>
</feature>
<dbReference type="InterPro" id="IPR035965">
    <property type="entry name" value="PAS-like_dom_sf"/>
</dbReference>
<evidence type="ECO:0000259" key="13">
    <source>
        <dbReference type="PROSITE" id="PS50113"/>
    </source>
</evidence>
<keyword evidence="8" id="KW-0902">Two-component regulatory system</keyword>
<feature type="region of interest" description="Disordered" evidence="10">
    <location>
        <begin position="1"/>
        <end position="88"/>
    </location>
</feature>
<dbReference type="PANTHER" id="PTHR43065">
    <property type="entry name" value="SENSOR HISTIDINE KINASE"/>
    <property type="match status" value="1"/>
</dbReference>
<accession>A0A1G5CLT2</accession>
<dbReference type="PRINTS" id="PR00344">
    <property type="entry name" value="BCTRLSENSOR"/>
</dbReference>
<dbReference type="GO" id="GO:0005524">
    <property type="term" value="F:ATP binding"/>
    <property type="evidence" value="ECO:0007669"/>
    <property type="project" value="UniProtKB-KW"/>
</dbReference>
<dbReference type="SUPFAM" id="SSF55785">
    <property type="entry name" value="PYP-like sensor domain (PAS domain)"/>
    <property type="match status" value="1"/>
</dbReference>
<sequence length="482" mass="52682">MQASRSRILAARTRSAASPTGWRGRGTRETLFEQQVAAPPPDNGKGIPGDAPDRERPQDMTARYKSPEPGAASGSSIPPQDPAPQQPQDHGELLAYQRELELQNALLRETQEALEAARNRYMDLYDSAPVGFVTLTPEGLIREANLTATGLLGRERAHLLGRPMTDFLAPGQEEPLFEHLRRAASSRERVTAELSLQGPDGEPLPVRLDTTVTEPAGAAFAYLATLTDISEQKRLEAENRRHQRELEQLSRAALVGEIASTLAHDLNQPLAAINNYAAAARNDLAAPESRYDRAREAMARLSEQVGYAGDLIRSVREMLRPSDSLQEALDINGVIRESGRLMARFLEEHAGTLRTELAGDLPPVTGNATQLKQVIVNLAVNALEAYEERGLNSRPIRIRTRKGDNGEVLVEVMDQAGGMEEATRQNLFEPFYTTKAQGLGMGLAICRTIVESHGGALWARPNDQGGTTVGFKMPGPWESQDP</sequence>
<keyword evidence="3" id="KW-0597">Phosphoprotein</keyword>
<dbReference type="InterPro" id="IPR036890">
    <property type="entry name" value="HATPase_C_sf"/>
</dbReference>
<dbReference type="SUPFAM" id="SSF55874">
    <property type="entry name" value="ATPase domain of HSP90 chaperone/DNA topoisomerase II/histidine kinase"/>
    <property type="match status" value="1"/>
</dbReference>
<dbReference type="STRING" id="381306.AN478_09680"/>
<protein>
    <recommendedName>
        <fullName evidence="2">histidine kinase</fullName>
        <ecNumber evidence="2">2.7.13.3</ecNumber>
    </recommendedName>
</protein>
<dbReference type="InterPro" id="IPR005467">
    <property type="entry name" value="His_kinase_dom"/>
</dbReference>
<evidence type="ECO:0000256" key="9">
    <source>
        <dbReference type="SAM" id="Coils"/>
    </source>
</evidence>
<name>A0A1G5CLT2_9GAMM</name>
<dbReference type="Proteomes" id="UP000183104">
    <property type="component" value="Unassembled WGS sequence"/>
</dbReference>
<evidence type="ECO:0000259" key="12">
    <source>
        <dbReference type="PROSITE" id="PS50112"/>
    </source>
</evidence>
<comment type="catalytic activity">
    <reaction evidence="1">
        <text>ATP + protein L-histidine = ADP + protein N-phospho-L-histidine.</text>
        <dbReference type="EC" id="2.7.13.3"/>
    </reaction>
</comment>
<dbReference type="InterPro" id="IPR003594">
    <property type="entry name" value="HATPase_dom"/>
</dbReference>
<dbReference type="EMBL" id="FMUN01000002">
    <property type="protein sequence ID" value="SCY03200.1"/>
    <property type="molecule type" value="Genomic_DNA"/>
</dbReference>
<evidence type="ECO:0000256" key="5">
    <source>
        <dbReference type="ARBA" id="ARBA00022741"/>
    </source>
</evidence>
<keyword evidence="4" id="KW-0808">Transferase</keyword>
<dbReference type="AlphaFoldDB" id="A0A1G5CLT2"/>
<dbReference type="Gene3D" id="3.30.450.20">
    <property type="entry name" value="PAS domain"/>
    <property type="match status" value="1"/>
</dbReference>
<dbReference type="InterPro" id="IPR013656">
    <property type="entry name" value="PAS_4"/>
</dbReference>
<dbReference type="PROSITE" id="PS50112">
    <property type="entry name" value="PAS"/>
    <property type="match status" value="1"/>
</dbReference>
<evidence type="ECO:0000256" key="10">
    <source>
        <dbReference type="SAM" id="MobiDB-lite"/>
    </source>
</evidence>
<dbReference type="InterPro" id="IPR036097">
    <property type="entry name" value="HisK_dim/P_sf"/>
</dbReference>
<dbReference type="InterPro" id="IPR000014">
    <property type="entry name" value="PAS"/>
</dbReference>
<dbReference type="SMART" id="SM00387">
    <property type="entry name" value="HATPase_c"/>
    <property type="match status" value="1"/>
</dbReference>
<dbReference type="GO" id="GO:0000155">
    <property type="term" value="F:phosphorelay sensor kinase activity"/>
    <property type="evidence" value="ECO:0007669"/>
    <property type="project" value="InterPro"/>
</dbReference>
<dbReference type="Pfam" id="PF08448">
    <property type="entry name" value="PAS_4"/>
    <property type="match status" value="1"/>
</dbReference>
<dbReference type="Gene3D" id="3.30.565.10">
    <property type="entry name" value="Histidine kinase-like ATPase, C-terminal domain"/>
    <property type="match status" value="1"/>
</dbReference>
<evidence type="ECO:0000313" key="15">
    <source>
        <dbReference type="Proteomes" id="UP000183104"/>
    </source>
</evidence>
<keyword evidence="5" id="KW-0547">Nucleotide-binding</keyword>
<keyword evidence="6" id="KW-0418">Kinase</keyword>
<feature type="coiled-coil region" evidence="9">
    <location>
        <begin position="93"/>
        <end position="127"/>
    </location>
</feature>
<keyword evidence="15" id="KW-1185">Reference proteome</keyword>
<gene>
    <name evidence="14" type="ORF">SAMN05661077_1103</name>
</gene>
<evidence type="ECO:0000259" key="11">
    <source>
        <dbReference type="PROSITE" id="PS50109"/>
    </source>
</evidence>
<dbReference type="SMART" id="SM00388">
    <property type="entry name" value="HisKA"/>
    <property type="match status" value="1"/>
</dbReference>
<evidence type="ECO:0000256" key="8">
    <source>
        <dbReference type="ARBA" id="ARBA00023012"/>
    </source>
</evidence>
<reference evidence="15" key="1">
    <citation type="submission" date="2016-10" db="EMBL/GenBank/DDBJ databases">
        <authorList>
            <person name="Varghese N."/>
        </authorList>
    </citation>
    <scope>NUCLEOTIDE SEQUENCE [LARGE SCALE GENOMIC DNA]</scope>
    <source>
        <strain evidence="15">HL 19</strain>
    </source>
</reference>
<dbReference type="PANTHER" id="PTHR43065:SF10">
    <property type="entry name" value="PEROXIDE STRESS-ACTIVATED HISTIDINE KINASE MAK3"/>
    <property type="match status" value="1"/>
</dbReference>
<feature type="domain" description="Histidine kinase" evidence="11">
    <location>
        <begin position="261"/>
        <end position="477"/>
    </location>
</feature>
<dbReference type="Pfam" id="PF02518">
    <property type="entry name" value="HATPase_c"/>
    <property type="match status" value="1"/>
</dbReference>
<dbReference type="InterPro" id="IPR003661">
    <property type="entry name" value="HisK_dim/P_dom"/>
</dbReference>
<dbReference type="NCBIfam" id="TIGR00229">
    <property type="entry name" value="sensory_box"/>
    <property type="match status" value="1"/>
</dbReference>
<feature type="domain" description="PAC" evidence="13">
    <location>
        <begin position="190"/>
        <end position="241"/>
    </location>
</feature>
<dbReference type="CDD" id="cd00130">
    <property type="entry name" value="PAS"/>
    <property type="match status" value="1"/>
</dbReference>
<dbReference type="PROSITE" id="PS50109">
    <property type="entry name" value="HIS_KIN"/>
    <property type="match status" value="1"/>
</dbReference>
<evidence type="ECO:0000256" key="6">
    <source>
        <dbReference type="ARBA" id="ARBA00022777"/>
    </source>
</evidence>
<evidence type="ECO:0000256" key="7">
    <source>
        <dbReference type="ARBA" id="ARBA00022840"/>
    </source>
</evidence>
<organism evidence="14 15">
    <name type="scientific">Thiohalorhabdus denitrificans</name>
    <dbReference type="NCBI Taxonomy" id="381306"/>
    <lineage>
        <taxon>Bacteria</taxon>
        <taxon>Pseudomonadati</taxon>
        <taxon>Pseudomonadota</taxon>
        <taxon>Gammaproteobacteria</taxon>
        <taxon>Thiohalorhabdales</taxon>
        <taxon>Thiohalorhabdaceae</taxon>
        <taxon>Thiohalorhabdus</taxon>
    </lineage>
</organism>
<evidence type="ECO:0000256" key="3">
    <source>
        <dbReference type="ARBA" id="ARBA00022553"/>
    </source>
</evidence>
<dbReference type="InterPro" id="IPR004358">
    <property type="entry name" value="Sig_transdc_His_kin-like_C"/>
</dbReference>
<evidence type="ECO:0000256" key="2">
    <source>
        <dbReference type="ARBA" id="ARBA00012438"/>
    </source>
</evidence>
<proteinExistence type="predicted"/>
<keyword evidence="9" id="KW-0175">Coiled coil</keyword>
<dbReference type="InterPro" id="IPR000700">
    <property type="entry name" value="PAS-assoc_C"/>
</dbReference>
<evidence type="ECO:0000256" key="4">
    <source>
        <dbReference type="ARBA" id="ARBA00022679"/>
    </source>
</evidence>
<evidence type="ECO:0000313" key="14">
    <source>
        <dbReference type="EMBL" id="SCY03200.1"/>
    </source>
</evidence>
<evidence type="ECO:0000256" key="1">
    <source>
        <dbReference type="ARBA" id="ARBA00000085"/>
    </source>
</evidence>
<dbReference type="EC" id="2.7.13.3" evidence="2"/>
<dbReference type="SUPFAM" id="SSF47384">
    <property type="entry name" value="Homodimeric domain of signal transducing histidine kinase"/>
    <property type="match status" value="1"/>
</dbReference>
<dbReference type="Gene3D" id="1.10.287.130">
    <property type="match status" value="1"/>
</dbReference>
<dbReference type="SMART" id="SM00091">
    <property type="entry name" value="PAS"/>
    <property type="match status" value="1"/>
</dbReference>